<organism evidence="6 7">
    <name type="scientific">Stomoxys calcitrans</name>
    <name type="common">Stable fly</name>
    <name type="synonym">Conops calcitrans</name>
    <dbReference type="NCBI Taxonomy" id="35570"/>
    <lineage>
        <taxon>Eukaryota</taxon>
        <taxon>Metazoa</taxon>
        <taxon>Ecdysozoa</taxon>
        <taxon>Arthropoda</taxon>
        <taxon>Hexapoda</taxon>
        <taxon>Insecta</taxon>
        <taxon>Pterygota</taxon>
        <taxon>Neoptera</taxon>
        <taxon>Endopterygota</taxon>
        <taxon>Diptera</taxon>
        <taxon>Brachycera</taxon>
        <taxon>Muscomorpha</taxon>
        <taxon>Muscoidea</taxon>
        <taxon>Muscidae</taxon>
        <taxon>Stomoxys</taxon>
    </lineage>
</organism>
<dbReference type="AlphaFoldDB" id="A0A1I8Q8Q5"/>
<gene>
    <name evidence="6" type="primary">106089005</name>
</gene>
<feature type="compositionally biased region" description="Polar residues" evidence="3">
    <location>
        <begin position="689"/>
        <end position="701"/>
    </location>
</feature>
<keyword evidence="4" id="KW-0732">Signal</keyword>
<keyword evidence="1" id="KW-0964">Secreted</keyword>
<dbReference type="Gene3D" id="2.60.120.200">
    <property type="match status" value="1"/>
</dbReference>
<feature type="region of interest" description="Disordered" evidence="3">
    <location>
        <begin position="550"/>
        <end position="675"/>
    </location>
</feature>
<feature type="compositionally biased region" description="Low complexity" evidence="3">
    <location>
        <begin position="587"/>
        <end position="606"/>
    </location>
</feature>
<dbReference type="Proteomes" id="UP000095300">
    <property type="component" value="Unassembled WGS sequence"/>
</dbReference>
<feature type="compositionally biased region" description="Pro residues" evidence="3">
    <location>
        <begin position="489"/>
        <end position="507"/>
    </location>
</feature>
<feature type="domain" description="Thrombospondin-like N-terminal" evidence="5">
    <location>
        <begin position="48"/>
        <end position="248"/>
    </location>
</feature>
<reference evidence="6" key="1">
    <citation type="submission" date="2020-05" db="UniProtKB">
        <authorList>
            <consortium name="EnsemblMetazoa"/>
        </authorList>
    </citation>
    <scope>IDENTIFICATION</scope>
    <source>
        <strain evidence="6">USDA</strain>
    </source>
</reference>
<evidence type="ECO:0000256" key="1">
    <source>
        <dbReference type="ARBA" id="ARBA00022525"/>
    </source>
</evidence>
<dbReference type="InterPro" id="IPR013320">
    <property type="entry name" value="ConA-like_dom_sf"/>
</dbReference>
<dbReference type="InterPro" id="IPR008160">
    <property type="entry name" value="Collagen"/>
</dbReference>
<feature type="compositionally biased region" description="Pro residues" evidence="3">
    <location>
        <begin position="331"/>
        <end position="349"/>
    </location>
</feature>
<dbReference type="STRING" id="35570.A0A1I8Q8Q5"/>
<evidence type="ECO:0000256" key="4">
    <source>
        <dbReference type="SAM" id="SignalP"/>
    </source>
</evidence>
<keyword evidence="7" id="KW-1185">Reference proteome</keyword>
<evidence type="ECO:0000313" key="6">
    <source>
        <dbReference type="EnsemblMetazoa" id="SCAU014929-PA"/>
    </source>
</evidence>
<feature type="chain" id="PRO_5009327910" description="Thrombospondin-like N-terminal domain-containing protein" evidence="4">
    <location>
        <begin position="23"/>
        <end position="708"/>
    </location>
</feature>
<name>A0A1I8Q8Q5_STOCA</name>
<dbReference type="OrthoDB" id="5983381at2759"/>
<accession>A0A1I8Q8Q5</accession>
<feature type="compositionally biased region" description="Low complexity" evidence="3">
    <location>
        <begin position="561"/>
        <end position="579"/>
    </location>
</feature>
<sequence>MIKRSCLVLLVLIASNECFTNADIRDYYDEDDGDDFVPVEPCNVVRPGDPDLTTYDILHSYRFDEYQYEAQGVRQIPGSVGYQQAYHVSEYSNMTIESSRAFPKGVPNEFSFECTFRVPQQQPQYEWYLFELSNYEFESQMSVTINPVINAIEFSLPKFDGSIQTVTFEETEIFDRSWHKVMLGVSQDAVRLWVDCKPVPDTRGSLKAPLDVRGPIDATDGAFTVARTCTSRETVPIDLQWMIFSCDKEKPATTTCEDLPQYIVPKGSPPYERYTTSTKRYMPEPEPTTTPTPINFKFLDSSTDRQWTFSTTPSYLLTGNEIYTCPEQCPRGPPGLPGTPGIRGPPGPAGPAGVPGNPASSIGRYEYQGAVKGEKGEPGALGLQGLRGERGERGEIGLTGSPGPKGVAGLPGPQGPPGFGVQGPPGEPGAAGEKGESGSPGLDGAEGKPGPPGPPGPPGLPGPASPSSSHTSGSNVKSGSETYEQMYGPPGPMGPPGMPGHPGPAGPPGVAGSPGLPGLPAESSAFDLDESRIRDICMSVVREYISEISTTLVGPPGPPGRRGVSRSGPPGPQGLQGEPGPRGPQGERGYPGINGQPGSPGEMGPRGPEGEKGDRGEPGEGREGPMGPPGAPGPQGVGINGMPGRPGDRGDVGKPGEPGVRGPPGSPGSCPDCTSYMAAYTYPMQLAQQQWSNKGPQNNKGPNYYNKG</sequence>
<dbReference type="PANTHER" id="PTHR24023:SF1082">
    <property type="entry name" value="COLLAGEN TRIPLE HELIX REPEAT"/>
    <property type="match status" value="1"/>
</dbReference>
<evidence type="ECO:0000259" key="5">
    <source>
        <dbReference type="SMART" id="SM00210"/>
    </source>
</evidence>
<feature type="signal peptide" evidence="4">
    <location>
        <begin position="1"/>
        <end position="22"/>
    </location>
</feature>
<feature type="region of interest" description="Disordered" evidence="3">
    <location>
        <begin position="330"/>
        <end position="523"/>
    </location>
</feature>
<dbReference type="GO" id="GO:0031012">
    <property type="term" value="C:extracellular matrix"/>
    <property type="evidence" value="ECO:0007669"/>
    <property type="project" value="TreeGrafter"/>
</dbReference>
<dbReference type="InterPro" id="IPR048287">
    <property type="entry name" value="TSPN-like_N"/>
</dbReference>
<dbReference type="SUPFAM" id="SSF49899">
    <property type="entry name" value="Concanavalin A-like lectins/glucanases"/>
    <property type="match status" value="1"/>
</dbReference>
<feature type="compositionally biased region" description="Pro residues" evidence="3">
    <location>
        <begin position="449"/>
        <end position="464"/>
    </location>
</feature>
<feature type="compositionally biased region" description="Low complexity" evidence="3">
    <location>
        <begin position="508"/>
        <end position="520"/>
    </location>
</feature>
<protein>
    <recommendedName>
        <fullName evidence="5">Thrombospondin-like N-terminal domain-containing protein</fullName>
    </recommendedName>
</protein>
<dbReference type="KEGG" id="scac:106089005"/>
<evidence type="ECO:0000313" key="7">
    <source>
        <dbReference type="Proteomes" id="UP000095300"/>
    </source>
</evidence>
<keyword evidence="2" id="KW-0677">Repeat</keyword>
<feature type="compositionally biased region" description="Basic and acidic residues" evidence="3">
    <location>
        <begin position="608"/>
        <end position="623"/>
    </location>
</feature>
<proteinExistence type="predicted"/>
<dbReference type="InterPro" id="IPR050149">
    <property type="entry name" value="Collagen_superfamily"/>
</dbReference>
<evidence type="ECO:0000256" key="3">
    <source>
        <dbReference type="SAM" id="MobiDB-lite"/>
    </source>
</evidence>
<evidence type="ECO:0000256" key="2">
    <source>
        <dbReference type="ARBA" id="ARBA00022737"/>
    </source>
</evidence>
<dbReference type="EnsemblMetazoa" id="SCAU014929-RA">
    <property type="protein sequence ID" value="SCAU014929-PA"/>
    <property type="gene ID" value="SCAU014929"/>
</dbReference>
<feature type="compositionally biased region" description="Low complexity" evidence="3">
    <location>
        <begin position="465"/>
        <end position="474"/>
    </location>
</feature>
<dbReference type="SMART" id="SM00210">
    <property type="entry name" value="TSPN"/>
    <property type="match status" value="1"/>
</dbReference>
<dbReference type="PANTHER" id="PTHR24023">
    <property type="entry name" value="COLLAGEN ALPHA"/>
    <property type="match status" value="1"/>
</dbReference>
<dbReference type="VEuPathDB" id="VectorBase:SCAU014929"/>
<feature type="region of interest" description="Disordered" evidence="3">
    <location>
        <begin position="689"/>
        <end position="708"/>
    </location>
</feature>
<dbReference type="Pfam" id="PF01391">
    <property type="entry name" value="Collagen"/>
    <property type="match status" value="3"/>
</dbReference>
<dbReference type="GO" id="GO:0005615">
    <property type="term" value="C:extracellular space"/>
    <property type="evidence" value="ECO:0007669"/>
    <property type="project" value="TreeGrafter"/>
</dbReference>